<keyword evidence="1" id="KW-0479">Metal-binding</keyword>
<evidence type="ECO:0000256" key="3">
    <source>
        <dbReference type="ARBA" id="ARBA00022837"/>
    </source>
</evidence>
<dbReference type="InterPro" id="IPR051581">
    <property type="entry name" value="Ca-bind"/>
</dbReference>
<proteinExistence type="predicted"/>
<accession>G0UNL8</accession>
<evidence type="ECO:0000256" key="2">
    <source>
        <dbReference type="ARBA" id="ARBA00022737"/>
    </source>
</evidence>
<dbReference type="VEuPathDB" id="TriTrypDB:TcIL3000_6_2180"/>
<dbReference type="PANTHER" id="PTHR34524:SF16">
    <property type="entry name" value="PROTEIN, PUTATIVE-RELATED"/>
    <property type="match status" value="1"/>
</dbReference>
<keyword evidence="3" id="KW-0106">Calcium</keyword>
<dbReference type="GO" id="GO:0005509">
    <property type="term" value="F:calcium ion binding"/>
    <property type="evidence" value="ECO:0007669"/>
    <property type="project" value="InterPro"/>
</dbReference>
<evidence type="ECO:0000259" key="4">
    <source>
        <dbReference type="PROSITE" id="PS50222"/>
    </source>
</evidence>
<evidence type="ECO:0000256" key="1">
    <source>
        <dbReference type="ARBA" id="ARBA00022723"/>
    </source>
</evidence>
<reference evidence="5" key="1">
    <citation type="journal article" date="2012" name="Proc. Natl. Acad. Sci. U.S.A.">
        <title>Antigenic diversity is generated by distinct evolutionary mechanisms in African trypanosome species.</title>
        <authorList>
            <person name="Jackson A.P."/>
            <person name="Berry A."/>
            <person name="Aslett M."/>
            <person name="Allison H.C."/>
            <person name="Burton P."/>
            <person name="Vavrova-Anderson J."/>
            <person name="Brown R."/>
            <person name="Browne H."/>
            <person name="Corton N."/>
            <person name="Hauser H."/>
            <person name="Gamble J."/>
            <person name="Gilderthorp R."/>
            <person name="Marcello L."/>
            <person name="McQuillan J."/>
            <person name="Otto T.D."/>
            <person name="Quail M.A."/>
            <person name="Sanders M.J."/>
            <person name="van Tonder A."/>
            <person name="Ginger M.L."/>
            <person name="Field M.C."/>
            <person name="Barry J.D."/>
            <person name="Hertz-Fowler C."/>
            <person name="Berriman M."/>
        </authorList>
    </citation>
    <scope>NUCLEOTIDE SEQUENCE</scope>
    <source>
        <strain evidence="5">IL3000</strain>
    </source>
</reference>
<evidence type="ECO:0000313" key="5">
    <source>
        <dbReference type="EMBL" id="CCC90978.1"/>
    </source>
</evidence>
<name>G0UNL8_TRYCI</name>
<organism evidence="5">
    <name type="scientific">Trypanosoma congolense (strain IL3000)</name>
    <dbReference type="NCBI Taxonomy" id="1068625"/>
    <lineage>
        <taxon>Eukaryota</taxon>
        <taxon>Discoba</taxon>
        <taxon>Euglenozoa</taxon>
        <taxon>Kinetoplastea</taxon>
        <taxon>Metakinetoplastina</taxon>
        <taxon>Trypanosomatida</taxon>
        <taxon>Trypanosomatidae</taxon>
        <taxon>Trypanosoma</taxon>
        <taxon>Nannomonas</taxon>
    </lineage>
</organism>
<dbReference type="PROSITE" id="PS50222">
    <property type="entry name" value="EF_HAND_2"/>
    <property type="match status" value="1"/>
</dbReference>
<keyword evidence="2" id="KW-0677">Repeat</keyword>
<dbReference type="PANTHER" id="PTHR34524">
    <property type="entry name" value="CALCYPHOSIN"/>
    <property type="match status" value="1"/>
</dbReference>
<dbReference type="InterPro" id="IPR002048">
    <property type="entry name" value="EF_hand_dom"/>
</dbReference>
<dbReference type="InterPro" id="IPR011992">
    <property type="entry name" value="EF-hand-dom_pair"/>
</dbReference>
<sequence>MSWRMNSTLYSDVNRLDRDDSLLFHCVQLSQDGCDSHRYFFGCYFPRWRGFYMDEMRELPGSLGYNVLRHFPAFPFDVYLKDDGENFLTDDFQIGSIFTLGGPLNQRDDGQKRYKVVHCDDSHLRTRTGKALAAIGNCTSSLLHLSHHVSPEAIKALEILREAYVFNVGNGIPEVGIKAMGRHFRRVSDDGRRWMSFDGIAKLVRDSCTLNTTLSLSDTINTDKNIHDISCCIYEAFPKNNEGCIDYDYFMDYVRGPMSQKRKDAVYDVFRKMDYDKDGNLRIQDIQACYNTQEHPTCSVDHVFDSDKMLKGFLTIWDENKRYGLVPFAEFIDYYNGISAVLADDHVFFDVLRRQWKLL</sequence>
<feature type="domain" description="EF-hand" evidence="4">
    <location>
        <begin position="261"/>
        <end position="296"/>
    </location>
</feature>
<dbReference type="AlphaFoldDB" id="G0UNL8"/>
<dbReference type="SUPFAM" id="SSF47473">
    <property type="entry name" value="EF-hand"/>
    <property type="match status" value="1"/>
</dbReference>
<dbReference type="EMBL" id="HE575319">
    <property type="protein sequence ID" value="CCC90978.1"/>
    <property type="molecule type" value="Genomic_DNA"/>
</dbReference>
<protein>
    <submittedName>
        <fullName evidence="5">Putative calcium-binding protein</fullName>
    </submittedName>
</protein>
<dbReference type="Gene3D" id="1.10.238.10">
    <property type="entry name" value="EF-hand"/>
    <property type="match status" value="1"/>
</dbReference>
<gene>
    <name evidence="5" type="ORF">TCIL3000_6_2180</name>
</gene>